<gene>
    <name evidence="1" type="ORF">U14_03824</name>
</gene>
<dbReference type="HOGENOM" id="CLU_2080106_0_0_0"/>
<name>A0A081BQA6_9BACT</name>
<dbReference type="AlphaFoldDB" id="A0A081BQA6"/>
<dbReference type="Proteomes" id="UP000030700">
    <property type="component" value="Unassembled WGS sequence"/>
</dbReference>
<dbReference type="EMBL" id="DF820458">
    <property type="protein sequence ID" value="GAK52572.1"/>
    <property type="molecule type" value="Genomic_DNA"/>
</dbReference>
<reference evidence="1" key="1">
    <citation type="journal article" date="2015" name="PeerJ">
        <title>First genomic representation of candidate bacterial phylum KSB3 points to enhanced environmental sensing as a trigger of wastewater bulking.</title>
        <authorList>
            <person name="Sekiguchi Y."/>
            <person name="Ohashi A."/>
            <person name="Parks D.H."/>
            <person name="Yamauchi T."/>
            <person name="Tyson G.W."/>
            <person name="Hugenholtz P."/>
        </authorList>
    </citation>
    <scope>NUCLEOTIDE SEQUENCE [LARGE SCALE GENOMIC DNA]</scope>
</reference>
<proteinExistence type="predicted"/>
<protein>
    <submittedName>
        <fullName evidence="1">Uncharacterized protein</fullName>
    </submittedName>
</protein>
<keyword evidence="2" id="KW-1185">Reference proteome</keyword>
<evidence type="ECO:0000313" key="2">
    <source>
        <dbReference type="Proteomes" id="UP000030700"/>
    </source>
</evidence>
<evidence type="ECO:0000313" key="1">
    <source>
        <dbReference type="EMBL" id="GAK52572.1"/>
    </source>
</evidence>
<accession>A0A081BQA6</accession>
<sequence>MMLRRVGQHRLLRRQIRANQMVVAIRHEQIMHGRVKLARMLRPGLFRIGRHDRQRFAFDHYATAPAGRRVQRHVKADFLRDALEGSNMRFSFFAAQAAAMSVFVFKLNADNRPAVFI</sequence>
<organism evidence="1">
    <name type="scientific">Candidatus Moduliflexus flocculans</name>
    <dbReference type="NCBI Taxonomy" id="1499966"/>
    <lineage>
        <taxon>Bacteria</taxon>
        <taxon>Candidatus Moduliflexota</taxon>
        <taxon>Candidatus Moduliflexia</taxon>
        <taxon>Candidatus Moduliflexales</taxon>
        <taxon>Candidatus Moduliflexaceae</taxon>
    </lineage>
</organism>